<dbReference type="PROSITE" id="PS51077">
    <property type="entry name" value="HTH_ICLR"/>
    <property type="match status" value="1"/>
</dbReference>
<feature type="domain" description="IclR-ED" evidence="5">
    <location>
        <begin position="72"/>
        <end position="249"/>
    </location>
</feature>
<dbReference type="InterPro" id="IPR005471">
    <property type="entry name" value="Tscrpt_reg_IclR_N"/>
</dbReference>
<organism evidence="6">
    <name type="scientific">freshwater metagenome</name>
    <dbReference type="NCBI Taxonomy" id="449393"/>
    <lineage>
        <taxon>unclassified sequences</taxon>
        <taxon>metagenomes</taxon>
        <taxon>ecological metagenomes</taxon>
    </lineage>
</organism>
<reference evidence="6" key="1">
    <citation type="submission" date="2020-05" db="EMBL/GenBank/DDBJ databases">
        <authorList>
            <person name="Chiriac C."/>
            <person name="Salcher M."/>
            <person name="Ghai R."/>
            <person name="Kavagutti S V."/>
        </authorList>
    </citation>
    <scope>NUCLEOTIDE SEQUENCE</scope>
</reference>
<dbReference type="Pfam" id="PF01614">
    <property type="entry name" value="IclR_C"/>
    <property type="match status" value="1"/>
</dbReference>
<proteinExistence type="predicted"/>
<dbReference type="AlphaFoldDB" id="A0A6J7FNM4"/>
<dbReference type="Gene3D" id="3.30.450.40">
    <property type="match status" value="1"/>
</dbReference>
<dbReference type="SUPFAM" id="SSF46785">
    <property type="entry name" value="Winged helix' DNA-binding domain"/>
    <property type="match status" value="1"/>
</dbReference>
<dbReference type="EMBL" id="CAFBMB010000036">
    <property type="protein sequence ID" value="CAB4895304.1"/>
    <property type="molecule type" value="Genomic_DNA"/>
</dbReference>
<dbReference type="InterPro" id="IPR029016">
    <property type="entry name" value="GAF-like_dom_sf"/>
</dbReference>
<sequence>MAEPQHIRGPSVTSRALSILGAFEGSSGNLTVARIAARANLPLSTTYRMVHELEEWGGLRKGSDGKYQVGFRIWELGQMAGRRLRDRAHPFLQDLFDLTHENVHLAIREGTQSLYVDKIYSSRKMPQVSRIGGRLPLHATAVGRVLLGAQPDWFVDAYLQRELEAPTTKTVTDPRILTQLIGDVRRDGYSVTIEQMRMNALSVAMPVVFNGQTVAALGLVFEAFRYREVQRFMPQLRGTVDRIEVAMAGRPVHIGE</sequence>
<dbReference type="InterPro" id="IPR036390">
    <property type="entry name" value="WH_DNA-bd_sf"/>
</dbReference>
<dbReference type="GO" id="GO:0003700">
    <property type="term" value="F:DNA-binding transcription factor activity"/>
    <property type="evidence" value="ECO:0007669"/>
    <property type="project" value="TreeGrafter"/>
</dbReference>
<dbReference type="InterPro" id="IPR014757">
    <property type="entry name" value="Tscrpt_reg_IclR_C"/>
</dbReference>
<gene>
    <name evidence="6" type="ORF">UFOPK3516_00652</name>
</gene>
<dbReference type="Pfam" id="PF09339">
    <property type="entry name" value="HTH_IclR"/>
    <property type="match status" value="1"/>
</dbReference>
<dbReference type="PANTHER" id="PTHR30136">
    <property type="entry name" value="HELIX-TURN-HELIX TRANSCRIPTIONAL REGULATOR, ICLR FAMILY"/>
    <property type="match status" value="1"/>
</dbReference>
<feature type="domain" description="HTH iclR-type" evidence="4">
    <location>
        <begin position="10"/>
        <end position="71"/>
    </location>
</feature>
<dbReference type="GO" id="GO:0045892">
    <property type="term" value="P:negative regulation of DNA-templated transcription"/>
    <property type="evidence" value="ECO:0007669"/>
    <property type="project" value="TreeGrafter"/>
</dbReference>
<dbReference type="Gene3D" id="1.10.10.10">
    <property type="entry name" value="Winged helix-like DNA-binding domain superfamily/Winged helix DNA-binding domain"/>
    <property type="match status" value="1"/>
</dbReference>
<dbReference type="SMART" id="SM00346">
    <property type="entry name" value="HTH_ICLR"/>
    <property type="match status" value="1"/>
</dbReference>
<keyword evidence="1" id="KW-0805">Transcription regulation</keyword>
<accession>A0A6J7FNM4</accession>
<evidence type="ECO:0000259" key="4">
    <source>
        <dbReference type="PROSITE" id="PS51077"/>
    </source>
</evidence>
<name>A0A6J7FNM4_9ZZZZ</name>
<keyword evidence="2" id="KW-0238">DNA-binding</keyword>
<dbReference type="InterPro" id="IPR050707">
    <property type="entry name" value="HTH_MetabolicPath_Reg"/>
</dbReference>
<dbReference type="SUPFAM" id="SSF55781">
    <property type="entry name" value="GAF domain-like"/>
    <property type="match status" value="1"/>
</dbReference>
<keyword evidence="3" id="KW-0804">Transcription</keyword>
<dbReference type="PANTHER" id="PTHR30136:SF24">
    <property type="entry name" value="HTH-TYPE TRANSCRIPTIONAL REPRESSOR ALLR"/>
    <property type="match status" value="1"/>
</dbReference>
<evidence type="ECO:0000313" key="6">
    <source>
        <dbReference type="EMBL" id="CAB4895304.1"/>
    </source>
</evidence>
<evidence type="ECO:0000256" key="3">
    <source>
        <dbReference type="ARBA" id="ARBA00023163"/>
    </source>
</evidence>
<dbReference type="InterPro" id="IPR036388">
    <property type="entry name" value="WH-like_DNA-bd_sf"/>
</dbReference>
<dbReference type="PROSITE" id="PS51078">
    <property type="entry name" value="ICLR_ED"/>
    <property type="match status" value="1"/>
</dbReference>
<evidence type="ECO:0000259" key="5">
    <source>
        <dbReference type="PROSITE" id="PS51078"/>
    </source>
</evidence>
<evidence type="ECO:0000256" key="1">
    <source>
        <dbReference type="ARBA" id="ARBA00023015"/>
    </source>
</evidence>
<evidence type="ECO:0000256" key="2">
    <source>
        <dbReference type="ARBA" id="ARBA00023125"/>
    </source>
</evidence>
<dbReference type="GO" id="GO:0003677">
    <property type="term" value="F:DNA binding"/>
    <property type="evidence" value="ECO:0007669"/>
    <property type="project" value="UniProtKB-KW"/>
</dbReference>
<protein>
    <submittedName>
        <fullName evidence="6">Unannotated protein</fullName>
    </submittedName>
</protein>